<evidence type="ECO:0000313" key="1">
    <source>
        <dbReference type="EMBL" id="KAG1271959.1"/>
    </source>
</evidence>
<reference evidence="1" key="1">
    <citation type="journal article" date="2020" name="Microb. Genom.">
        <title>Genetic diversity of clinical and environmental Mucorales isolates obtained from an investigation of mucormycosis cases among solid organ transplant recipients.</title>
        <authorList>
            <person name="Nguyen M.H."/>
            <person name="Kaul D."/>
            <person name="Muto C."/>
            <person name="Cheng S.J."/>
            <person name="Richter R.A."/>
            <person name="Bruno V.M."/>
            <person name="Liu G."/>
            <person name="Beyhan S."/>
            <person name="Sundermann A.J."/>
            <person name="Mounaud S."/>
            <person name="Pasculle A.W."/>
            <person name="Nierman W.C."/>
            <person name="Driscoll E."/>
            <person name="Cumbie R."/>
            <person name="Clancy C.J."/>
            <person name="Dupont C.L."/>
        </authorList>
    </citation>
    <scope>NUCLEOTIDE SEQUENCE</scope>
    <source>
        <strain evidence="1">GL11</strain>
    </source>
</reference>
<sequence>MVKSTRSPSLSCCRRACRAGSFTWIVRMPPCGPFSVTRLALLLMCQISAVIVVWRSTAPPGLAPLALRLAAVSVTTSGAPEPAGRTSTATDS</sequence>
<evidence type="ECO:0000313" key="2">
    <source>
        <dbReference type="Proteomes" id="UP000716291"/>
    </source>
</evidence>
<keyword evidence="2" id="KW-1185">Reference proteome</keyword>
<comment type="caution">
    <text evidence="1">The sequence shown here is derived from an EMBL/GenBank/DDBJ whole genome shotgun (WGS) entry which is preliminary data.</text>
</comment>
<name>A0A9P7BIQ5_RHIOR</name>
<protein>
    <submittedName>
        <fullName evidence="1">Uncharacterized protein</fullName>
    </submittedName>
</protein>
<gene>
    <name evidence="1" type="ORF">G6F64_015558</name>
</gene>
<dbReference type="EMBL" id="JAANQT010016448">
    <property type="protein sequence ID" value="KAG1271959.1"/>
    <property type="molecule type" value="Genomic_DNA"/>
</dbReference>
<organism evidence="1 2">
    <name type="scientific">Rhizopus oryzae</name>
    <name type="common">Mucormycosis agent</name>
    <name type="synonym">Rhizopus arrhizus var. delemar</name>
    <dbReference type="NCBI Taxonomy" id="64495"/>
    <lineage>
        <taxon>Eukaryota</taxon>
        <taxon>Fungi</taxon>
        <taxon>Fungi incertae sedis</taxon>
        <taxon>Mucoromycota</taxon>
        <taxon>Mucoromycotina</taxon>
        <taxon>Mucoromycetes</taxon>
        <taxon>Mucorales</taxon>
        <taxon>Mucorineae</taxon>
        <taxon>Rhizopodaceae</taxon>
        <taxon>Rhizopus</taxon>
    </lineage>
</organism>
<accession>A0A9P7BIQ5</accession>
<dbReference type="Proteomes" id="UP000716291">
    <property type="component" value="Unassembled WGS sequence"/>
</dbReference>
<proteinExistence type="predicted"/>
<dbReference type="AlphaFoldDB" id="A0A9P7BIQ5"/>